<keyword evidence="3" id="KW-1185">Reference proteome</keyword>
<organism evidence="2 3">
    <name type="scientific">Campylobacter canadensis</name>
    <dbReference type="NCBI Taxonomy" id="449520"/>
    <lineage>
        <taxon>Bacteria</taxon>
        <taxon>Pseudomonadati</taxon>
        <taxon>Campylobacterota</taxon>
        <taxon>Epsilonproteobacteria</taxon>
        <taxon>Campylobacterales</taxon>
        <taxon>Campylobacteraceae</taxon>
        <taxon>Campylobacter</taxon>
    </lineage>
</organism>
<dbReference type="Proteomes" id="UP000786183">
    <property type="component" value="Unassembled WGS sequence"/>
</dbReference>
<dbReference type="CDD" id="cd00761">
    <property type="entry name" value="Glyco_tranf_GTA_type"/>
    <property type="match status" value="1"/>
</dbReference>
<reference evidence="2 3" key="1">
    <citation type="submission" date="2020-07" db="EMBL/GenBank/DDBJ databases">
        <title>Transfer of Campylobacter canadensis to the novel genus Avispirillum gen. nov., that also includes two novel species recovered from migratory waterfowl: Avispirillum anseris sp. nov. and Avispirillum brantae sp. nov.</title>
        <authorList>
            <person name="Miller W.G."/>
            <person name="Chapman M.H."/>
            <person name="Yee E."/>
            <person name="Inglis G.D."/>
        </authorList>
    </citation>
    <scope>NUCLEOTIDE SEQUENCE [LARGE SCALE GENOMIC DNA]</scope>
    <source>
        <strain evidence="2 3">L283</strain>
    </source>
</reference>
<dbReference type="InterPro" id="IPR001173">
    <property type="entry name" value="Glyco_trans_2-like"/>
</dbReference>
<dbReference type="EMBL" id="JACGBB010000045">
    <property type="protein sequence ID" value="MBZ7988166.1"/>
    <property type="molecule type" value="Genomic_DNA"/>
</dbReference>
<sequence>MKVGIAVPIYNTQEYLKECLDSILKQKFNNFEVCLINDGSSDDSLKIALEYVKKDKRFFIIDKVNKGQSAARNNAIAYFKNEISFTLDKKDDDFIYYKSTNKKDIKNIICSRKKKQLKVTSITHIIFLDSDDYWHEDILSLCAKNALSNDIVWFDFKMFTDGLDESFNPSWNRMRKYDFNKDIILKNQDIINLFKEHQTTQFPFMVDGLINFSYLKKLDLSLLNDGYAEDHYFGLMLFLQASSVYVLNKQLYFYRVRVNSSCNFDKKITKDSILPHFKELQDIFFNDYDMAKRFYNFKGYLISAYNIMLFFKAHGKYGQIAHNIVCFYYNHLLSLAKFYVYPNNCLKYFEEIEEYLKDNNYANFGARIRVRTSLAYKLGLACINIKDKIKLPFLLIKVAKAHKNEKIKNCNLSFIKQYQDYNAALQLKEHKTYKLGQELINLKKNWYKGAIFSFIKNVKKLYEKK</sequence>
<evidence type="ECO:0000313" key="3">
    <source>
        <dbReference type="Proteomes" id="UP000786183"/>
    </source>
</evidence>
<protein>
    <submittedName>
        <fullName evidence="2">Glycosyltransferase family 2 protein</fullName>
    </submittedName>
</protein>
<dbReference type="InterPro" id="IPR029044">
    <property type="entry name" value="Nucleotide-diphossugar_trans"/>
</dbReference>
<gene>
    <name evidence="2" type="ORF">AVCANL283_08700</name>
</gene>
<evidence type="ECO:0000259" key="1">
    <source>
        <dbReference type="Pfam" id="PF00535"/>
    </source>
</evidence>
<dbReference type="PANTHER" id="PTHR22916">
    <property type="entry name" value="GLYCOSYLTRANSFERASE"/>
    <property type="match status" value="1"/>
</dbReference>
<dbReference type="Gene3D" id="3.90.550.10">
    <property type="entry name" value="Spore Coat Polysaccharide Biosynthesis Protein SpsA, Chain A"/>
    <property type="match status" value="1"/>
</dbReference>
<dbReference type="Pfam" id="PF00535">
    <property type="entry name" value="Glycos_transf_2"/>
    <property type="match status" value="1"/>
</dbReference>
<name>A0ABS7WTR1_9BACT</name>
<proteinExistence type="predicted"/>
<comment type="caution">
    <text evidence="2">The sequence shown here is derived from an EMBL/GenBank/DDBJ whole genome shotgun (WGS) entry which is preliminary data.</text>
</comment>
<dbReference type="RefSeq" id="WP_224323943.1">
    <property type="nucleotide sequence ID" value="NZ_JACGBB010000045.1"/>
</dbReference>
<dbReference type="SUPFAM" id="SSF53448">
    <property type="entry name" value="Nucleotide-diphospho-sugar transferases"/>
    <property type="match status" value="1"/>
</dbReference>
<feature type="domain" description="Glycosyltransferase 2-like" evidence="1">
    <location>
        <begin position="5"/>
        <end position="88"/>
    </location>
</feature>
<evidence type="ECO:0000313" key="2">
    <source>
        <dbReference type="EMBL" id="MBZ7988166.1"/>
    </source>
</evidence>
<dbReference type="PANTHER" id="PTHR22916:SF3">
    <property type="entry name" value="UDP-GLCNAC:BETAGAL BETA-1,3-N-ACETYLGLUCOSAMINYLTRANSFERASE-LIKE PROTEIN 1"/>
    <property type="match status" value="1"/>
</dbReference>
<accession>A0ABS7WTR1</accession>